<name>A0AAV9FB21_ACOCL</name>
<proteinExistence type="predicted"/>
<comment type="caution">
    <text evidence="2">The sequence shown here is derived from an EMBL/GenBank/DDBJ whole genome shotgun (WGS) entry which is preliminary data.</text>
</comment>
<feature type="compositionally biased region" description="Polar residues" evidence="1">
    <location>
        <begin position="106"/>
        <end position="130"/>
    </location>
</feature>
<sequence length="130" mass="14517">MDKLTERHRPICAIEDSPSAGDPDPSIHSRGPPVWDPRLPHPHHHHRRRSNRYNRNPIVVVMGSTGTGKSRLSVNVASRFQSEVINYDKIPLRERRGVPPPHLTPRSRSWSQASANRPGSPSSTARTASS</sequence>
<evidence type="ECO:0000313" key="2">
    <source>
        <dbReference type="EMBL" id="KAK1322917.1"/>
    </source>
</evidence>
<accession>A0AAV9FB21</accession>
<keyword evidence="3" id="KW-1185">Reference proteome</keyword>
<gene>
    <name evidence="2" type="ORF">QJS10_CPA02g00139</name>
</gene>
<dbReference type="Gene3D" id="3.40.50.300">
    <property type="entry name" value="P-loop containing nucleotide triphosphate hydrolases"/>
    <property type="match status" value="1"/>
</dbReference>
<protein>
    <submittedName>
        <fullName evidence="2">Uncharacterized protein</fullName>
    </submittedName>
</protein>
<feature type="region of interest" description="Disordered" evidence="1">
    <location>
        <begin position="1"/>
        <end position="57"/>
    </location>
</feature>
<evidence type="ECO:0000256" key="1">
    <source>
        <dbReference type="SAM" id="MobiDB-lite"/>
    </source>
</evidence>
<reference evidence="2" key="1">
    <citation type="journal article" date="2023" name="Nat. Commun.">
        <title>Diploid and tetraploid genomes of Acorus and the evolution of monocots.</title>
        <authorList>
            <person name="Ma L."/>
            <person name="Liu K.W."/>
            <person name="Li Z."/>
            <person name="Hsiao Y.Y."/>
            <person name="Qi Y."/>
            <person name="Fu T."/>
            <person name="Tang G.D."/>
            <person name="Zhang D."/>
            <person name="Sun W.H."/>
            <person name="Liu D.K."/>
            <person name="Li Y."/>
            <person name="Chen G.Z."/>
            <person name="Liu X.D."/>
            <person name="Liao X.Y."/>
            <person name="Jiang Y.T."/>
            <person name="Yu X."/>
            <person name="Hao Y."/>
            <person name="Huang J."/>
            <person name="Zhao X.W."/>
            <person name="Ke S."/>
            <person name="Chen Y.Y."/>
            <person name="Wu W.L."/>
            <person name="Hsu J.L."/>
            <person name="Lin Y.F."/>
            <person name="Huang M.D."/>
            <person name="Li C.Y."/>
            <person name="Huang L."/>
            <person name="Wang Z.W."/>
            <person name="Zhao X."/>
            <person name="Zhong W.Y."/>
            <person name="Peng D.H."/>
            <person name="Ahmad S."/>
            <person name="Lan S."/>
            <person name="Zhang J.S."/>
            <person name="Tsai W.C."/>
            <person name="Van de Peer Y."/>
            <person name="Liu Z.J."/>
        </authorList>
    </citation>
    <scope>NUCLEOTIDE SEQUENCE</scope>
    <source>
        <strain evidence="2">CP</strain>
    </source>
</reference>
<dbReference type="EMBL" id="JAUJYO010000002">
    <property type="protein sequence ID" value="KAK1322917.1"/>
    <property type="molecule type" value="Genomic_DNA"/>
</dbReference>
<reference evidence="2" key="2">
    <citation type="submission" date="2023-06" db="EMBL/GenBank/DDBJ databases">
        <authorList>
            <person name="Ma L."/>
            <person name="Liu K.-W."/>
            <person name="Li Z."/>
            <person name="Hsiao Y.-Y."/>
            <person name="Qi Y."/>
            <person name="Fu T."/>
            <person name="Tang G."/>
            <person name="Zhang D."/>
            <person name="Sun W.-H."/>
            <person name="Liu D.-K."/>
            <person name="Li Y."/>
            <person name="Chen G.-Z."/>
            <person name="Liu X.-D."/>
            <person name="Liao X.-Y."/>
            <person name="Jiang Y.-T."/>
            <person name="Yu X."/>
            <person name="Hao Y."/>
            <person name="Huang J."/>
            <person name="Zhao X.-W."/>
            <person name="Ke S."/>
            <person name="Chen Y.-Y."/>
            <person name="Wu W.-L."/>
            <person name="Hsu J.-L."/>
            <person name="Lin Y.-F."/>
            <person name="Huang M.-D."/>
            <person name="Li C.-Y."/>
            <person name="Huang L."/>
            <person name="Wang Z.-W."/>
            <person name="Zhao X."/>
            <person name="Zhong W.-Y."/>
            <person name="Peng D.-H."/>
            <person name="Ahmad S."/>
            <person name="Lan S."/>
            <person name="Zhang J.-S."/>
            <person name="Tsai W.-C."/>
            <person name="Van De Peer Y."/>
            <person name="Liu Z.-J."/>
        </authorList>
    </citation>
    <scope>NUCLEOTIDE SEQUENCE</scope>
    <source>
        <strain evidence="2">CP</strain>
        <tissue evidence="2">Leaves</tissue>
    </source>
</reference>
<dbReference type="AlphaFoldDB" id="A0AAV9FB21"/>
<organism evidence="2 3">
    <name type="scientific">Acorus calamus</name>
    <name type="common">Sweet flag</name>
    <dbReference type="NCBI Taxonomy" id="4465"/>
    <lineage>
        <taxon>Eukaryota</taxon>
        <taxon>Viridiplantae</taxon>
        <taxon>Streptophyta</taxon>
        <taxon>Embryophyta</taxon>
        <taxon>Tracheophyta</taxon>
        <taxon>Spermatophyta</taxon>
        <taxon>Magnoliopsida</taxon>
        <taxon>Liliopsida</taxon>
        <taxon>Acoraceae</taxon>
        <taxon>Acorus</taxon>
    </lineage>
</organism>
<feature type="region of interest" description="Disordered" evidence="1">
    <location>
        <begin position="93"/>
        <end position="130"/>
    </location>
</feature>
<dbReference type="InterPro" id="IPR027417">
    <property type="entry name" value="P-loop_NTPase"/>
</dbReference>
<dbReference type="Proteomes" id="UP001180020">
    <property type="component" value="Unassembled WGS sequence"/>
</dbReference>
<evidence type="ECO:0000313" key="3">
    <source>
        <dbReference type="Proteomes" id="UP001180020"/>
    </source>
</evidence>
<feature type="compositionally biased region" description="Basic residues" evidence="1">
    <location>
        <begin position="40"/>
        <end position="52"/>
    </location>
</feature>